<dbReference type="EMBL" id="FOVL01000010">
    <property type="protein sequence ID" value="SFN60667.1"/>
    <property type="molecule type" value="Genomic_DNA"/>
</dbReference>
<evidence type="ECO:0000313" key="1">
    <source>
        <dbReference type="EMBL" id="SFN60667.1"/>
    </source>
</evidence>
<gene>
    <name evidence="1" type="ORF">SAMN05660413_01814</name>
</gene>
<dbReference type="PROSITE" id="PS51257">
    <property type="entry name" value="PROKAR_LIPOPROTEIN"/>
    <property type="match status" value="1"/>
</dbReference>
<dbReference type="InterPro" id="IPR008719">
    <property type="entry name" value="N2O_reductase_NosL"/>
</dbReference>
<dbReference type="STRING" id="287099.SAMN05660413_01814"/>
<accession>A0A1I5AE21</accession>
<dbReference type="OrthoDB" id="9792749at2"/>
<dbReference type="Proteomes" id="UP000199153">
    <property type="component" value="Unassembled WGS sequence"/>
</dbReference>
<name>A0A1I5AE21_9FLAO</name>
<sequence length="147" mass="16377">MKKIIYLFVLGLFTACSSEPQPIDYGNDNCNFCEMTIVSQAYSAQAVSQKGKQYKYDAIECMVNDQLQHNYDMAVNLVANFEQPGTMIDVNKAGFVINDSIKSPMGGNLAAFKKESPVINDGSEGTFSWEKLKTHFLQTDSLTTSYQ</sequence>
<dbReference type="AlphaFoldDB" id="A0A1I5AE21"/>
<organism evidence="1 2">
    <name type="scientific">Salegentibacter flavus</name>
    <dbReference type="NCBI Taxonomy" id="287099"/>
    <lineage>
        <taxon>Bacteria</taxon>
        <taxon>Pseudomonadati</taxon>
        <taxon>Bacteroidota</taxon>
        <taxon>Flavobacteriia</taxon>
        <taxon>Flavobacteriales</taxon>
        <taxon>Flavobacteriaceae</taxon>
        <taxon>Salegentibacter</taxon>
    </lineage>
</organism>
<evidence type="ECO:0000313" key="2">
    <source>
        <dbReference type="Proteomes" id="UP000199153"/>
    </source>
</evidence>
<dbReference type="SUPFAM" id="SSF160387">
    <property type="entry name" value="NosL/MerB-like"/>
    <property type="match status" value="1"/>
</dbReference>
<protein>
    <submittedName>
        <fullName evidence="1">Copper chaperone NosL</fullName>
    </submittedName>
</protein>
<dbReference type="PANTHER" id="PTHR41247">
    <property type="entry name" value="HTH-TYPE TRANSCRIPTIONAL REPRESSOR YCNK"/>
    <property type="match status" value="1"/>
</dbReference>
<dbReference type="RefSeq" id="WP_093408596.1">
    <property type="nucleotide sequence ID" value="NZ_FOVL01000010.1"/>
</dbReference>
<keyword evidence="2" id="KW-1185">Reference proteome</keyword>
<reference evidence="1 2" key="1">
    <citation type="submission" date="2016-10" db="EMBL/GenBank/DDBJ databases">
        <authorList>
            <person name="de Groot N.N."/>
        </authorList>
    </citation>
    <scope>NUCLEOTIDE SEQUENCE [LARGE SCALE GENOMIC DNA]</scope>
    <source>
        <strain evidence="1 2">DSM 17794</strain>
    </source>
</reference>
<proteinExistence type="predicted"/>
<dbReference type="PANTHER" id="PTHR41247:SF1">
    <property type="entry name" value="HTH-TYPE TRANSCRIPTIONAL REPRESSOR YCNK"/>
    <property type="match status" value="1"/>
</dbReference>
<dbReference type="Pfam" id="PF05573">
    <property type="entry name" value="NosL"/>
    <property type="match status" value="1"/>
</dbReference>